<dbReference type="AlphaFoldDB" id="A0A4P6EMW2"/>
<dbReference type="EMBL" id="CP035495">
    <property type="protein sequence ID" value="QAY63785.1"/>
    <property type="molecule type" value="Genomic_DNA"/>
</dbReference>
<keyword evidence="2" id="KW-1185">Reference proteome</keyword>
<protein>
    <recommendedName>
        <fullName evidence="3">AMP-dependent synthetase/ligase domain-containing protein</fullName>
    </recommendedName>
</protein>
<gene>
    <name evidence="1" type="ORF">ET495_11640</name>
</gene>
<dbReference type="Proteomes" id="UP000291758">
    <property type="component" value="Chromosome"/>
</dbReference>
<reference evidence="1 2" key="1">
    <citation type="submission" date="2019-01" db="EMBL/GenBank/DDBJ databases">
        <title>Genome sequencing of strain 2JSPR-7.</title>
        <authorList>
            <person name="Heo J."/>
            <person name="Kim S.-J."/>
            <person name="Kim J.-S."/>
            <person name="Hong S.-B."/>
            <person name="Kwon S.-W."/>
        </authorList>
    </citation>
    <scope>NUCLEOTIDE SEQUENCE [LARGE SCALE GENOMIC DNA]</scope>
    <source>
        <strain evidence="1 2">2JSPR-7</strain>
    </source>
</reference>
<evidence type="ECO:0000313" key="2">
    <source>
        <dbReference type="Proteomes" id="UP000291758"/>
    </source>
</evidence>
<organism evidence="1 2">
    <name type="scientific">Xylanimonas allomyrinae</name>
    <dbReference type="NCBI Taxonomy" id="2509459"/>
    <lineage>
        <taxon>Bacteria</taxon>
        <taxon>Bacillati</taxon>
        <taxon>Actinomycetota</taxon>
        <taxon>Actinomycetes</taxon>
        <taxon>Micrococcales</taxon>
        <taxon>Promicromonosporaceae</taxon>
        <taxon>Xylanimonas</taxon>
    </lineage>
</organism>
<dbReference type="OrthoDB" id="2472181at2"/>
<evidence type="ECO:0008006" key="3">
    <source>
        <dbReference type="Google" id="ProtNLM"/>
    </source>
</evidence>
<name>A0A4P6EMW2_9MICO</name>
<evidence type="ECO:0000313" key="1">
    <source>
        <dbReference type="EMBL" id="QAY63785.1"/>
    </source>
</evidence>
<dbReference type="SUPFAM" id="SSF56801">
    <property type="entry name" value="Acetyl-CoA synthetase-like"/>
    <property type="match status" value="1"/>
</dbReference>
<sequence>MAQFTAPSVVRSQSIGDIPRRTAVRYPDALAIIDGDTKITYQQLDVLCDNVAASAQAAGSARARSSW</sequence>
<proteinExistence type="predicted"/>
<dbReference type="RefSeq" id="WP_129204945.1">
    <property type="nucleotide sequence ID" value="NZ_CP035495.1"/>
</dbReference>
<dbReference type="Gene3D" id="3.40.50.980">
    <property type="match status" value="1"/>
</dbReference>
<dbReference type="KEGG" id="xyl:ET495_11640"/>
<accession>A0A4P6EMW2</accession>